<accession>A0A1M2V1X7</accession>
<organism evidence="2 3">
    <name type="scientific">Trametes pubescens</name>
    <name type="common">White-rot fungus</name>
    <dbReference type="NCBI Taxonomy" id="154538"/>
    <lineage>
        <taxon>Eukaryota</taxon>
        <taxon>Fungi</taxon>
        <taxon>Dikarya</taxon>
        <taxon>Basidiomycota</taxon>
        <taxon>Agaricomycotina</taxon>
        <taxon>Agaricomycetes</taxon>
        <taxon>Polyporales</taxon>
        <taxon>Polyporaceae</taxon>
        <taxon>Trametes</taxon>
    </lineage>
</organism>
<sequence length="182" mass="20448">MNSVTIFTKERGRAPSSLPRNSCISEIAFLDVTIPPPLPLHVGQHIRAHVLTKRHARDGSLVPGYISEPAGVEGVIVGIRTMELAITEFIVKNDDYKSTIEYAYLTIQHIQGVTVNLDIWRRALRTFLLPLLPHTRHVALDHDVNITPKSYAPALDRLRGVPDGPEMLDGPERWMDEEDEET</sequence>
<gene>
    <name evidence="2" type="ORF">TRAPUB_7935</name>
</gene>
<evidence type="ECO:0000313" key="2">
    <source>
        <dbReference type="EMBL" id="OJT01593.1"/>
    </source>
</evidence>
<protein>
    <submittedName>
        <fullName evidence="2">Uncharacterized protein</fullName>
    </submittedName>
</protein>
<evidence type="ECO:0000313" key="3">
    <source>
        <dbReference type="Proteomes" id="UP000184267"/>
    </source>
</evidence>
<evidence type="ECO:0000256" key="1">
    <source>
        <dbReference type="SAM" id="MobiDB-lite"/>
    </source>
</evidence>
<reference evidence="2 3" key="1">
    <citation type="submission" date="2016-10" db="EMBL/GenBank/DDBJ databases">
        <title>Genome sequence of the basidiomycete white-rot fungus Trametes pubescens.</title>
        <authorList>
            <person name="Makela M.R."/>
            <person name="Granchi Z."/>
            <person name="Peng M."/>
            <person name="De Vries R.P."/>
            <person name="Grigoriev I."/>
            <person name="Riley R."/>
            <person name="Hilden K."/>
        </authorList>
    </citation>
    <scope>NUCLEOTIDE SEQUENCE [LARGE SCALE GENOMIC DNA]</scope>
    <source>
        <strain evidence="2 3">FBCC735</strain>
    </source>
</reference>
<proteinExistence type="predicted"/>
<comment type="caution">
    <text evidence="2">The sequence shown here is derived from an EMBL/GenBank/DDBJ whole genome shotgun (WGS) entry which is preliminary data.</text>
</comment>
<keyword evidence="3" id="KW-1185">Reference proteome</keyword>
<dbReference type="Proteomes" id="UP000184267">
    <property type="component" value="Unassembled WGS sequence"/>
</dbReference>
<dbReference type="OrthoDB" id="2754286at2759"/>
<feature type="region of interest" description="Disordered" evidence="1">
    <location>
        <begin position="161"/>
        <end position="182"/>
    </location>
</feature>
<name>A0A1M2V1X7_TRAPU</name>
<dbReference type="EMBL" id="MNAD01001730">
    <property type="protein sequence ID" value="OJT01593.1"/>
    <property type="molecule type" value="Genomic_DNA"/>
</dbReference>
<dbReference type="OMA" id="AYLTIQH"/>
<dbReference type="AlphaFoldDB" id="A0A1M2V1X7"/>